<accession>A0A1N6KT81</accession>
<keyword evidence="2" id="KW-0378">Hydrolase</keyword>
<dbReference type="Gene3D" id="3.60.110.10">
    <property type="entry name" value="Carbon-nitrogen hydrolase"/>
    <property type="match status" value="1"/>
</dbReference>
<dbReference type="SUPFAM" id="SSF56317">
    <property type="entry name" value="Carbon-nitrogen hydrolase"/>
    <property type="match status" value="1"/>
</dbReference>
<dbReference type="EMBL" id="FSRU01000002">
    <property type="protein sequence ID" value="SIO59802.1"/>
    <property type="molecule type" value="Genomic_DNA"/>
</dbReference>
<dbReference type="Proteomes" id="UP000185151">
    <property type="component" value="Unassembled WGS sequence"/>
</dbReference>
<sequence>MLRVASVPLRSCRGEAAQNVARVAQSLALAAREAIGLVVFPETCLAGYGSFARLHRDELEALAEPLDGPSLGAVADAVERTGVAAGVGLIERAPDGRLFNSYVVCMPGGIRHCHRKLHAFEHRRIVSGDRFTVFDTVWGIRIGVLIGGDAYLVENVRMTALMGATLLVAPHRSYATQRGGARAMQPVSAEQWHKRDSAAGVVAGFAGDGDAAADGARTVTGRAGRPGDSATRWLRASLPARAADNGMFVVLSDGLDNANETANANAEPASGTGMIVDPSGRIVAESAGVKDEACAIVSARIDPRLIDSSAGHQWLKARRPDLYAPLGQAEHHAASFEPRGISARGAIAVSFAQVARNRLAR</sequence>
<dbReference type="InterPro" id="IPR003010">
    <property type="entry name" value="C-N_Hydrolase"/>
</dbReference>
<keyword evidence="3" id="KW-1185">Reference proteome</keyword>
<dbReference type="AlphaFoldDB" id="A0A1N6KT81"/>
<dbReference type="RefSeq" id="WP_367117651.1">
    <property type="nucleotide sequence ID" value="NZ_FSRU01000002.1"/>
</dbReference>
<evidence type="ECO:0000313" key="3">
    <source>
        <dbReference type="Proteomes" id="UP000185151"/>
    </source>
</evidence>
<dbReference type="PROSITE" id="PS50263">
    <property type="entry name" value="CN_HYDROLASE"/>
    <property type="match status" value="1"/>
</dbReference>
<proteinExistence type="predicted"/>
<protein>
    <submittedName>
        <fullName evidence="2">Predicted amidohydrolase</fullName>
    </submittedName>
</protein>
<name>A0A1N6KT81_9BURK</name>
<reference evidence="2 3" key="1">
    <citation type="submission" date="2016-11" db="EMBL/GenBank/DDBJ databases">
        <authorList>
            <person name="Jaros S."/>
            <person name="Januszkiewicz K."/>
            <person name="Wedrychowicz H."/>
        </authorList>
    </citation>
    <scope>NUCLEOTIDE SEQUENCE [LARGE SCALE GENOMIC DNA]</scope>
    <source>
        <strain evidence="2 3">GAS95</strain>
    </source>
</reference>
<dbReference type="Pfam" id="PF00795">
    <property type="entry name" value="CN_hydrolase"/>
    <property type="match status" value="1"/>
</dbReference>
<feature type="domain" description="CN hydrolase" evidence="1">
    <location>
        <begin position="2"/>
        <end position="303"/>
    </location>
</feature>
<organism evidence="2 3">
    <name type="scientific">Paraburkholderia phenazinium</name>
    <dbReference type="NCBI Taxonomy" id="60549"/>
    <lineage>
        <taxon>Bacteria</taxon>
        <taxon>Pseudomonadati</taxon>
        <taxon>Pseudomonadota</taxon>
        <taxon>Betaproteobacteria</taxon>
        <taxon>Burkholderiales</taxon>
        <taxon>Burkholderiaceae</taxon>
        <taxon>Paraburkholderia</taxon>
    </lineage>
</organism>
<dbReference type="PANTHER" id="PTHR23088">
    <property type="entry name" value="NITRILASE-RELATED"/>
    <property type="match status" value="1"/>
</dbReference>
<evidence type="ECO:0000259" key="1">
    <source>
        <dbReference type="PROSITE" id="PS50263"/>
    </source>
</evidence>
<gene>
    <name evidence="2" type="ORF">SAMN05444165_4644</name>
</gene>
<dbReference type="GO" id="GO:0016787">
    <property type="term" value="F:hydrolase activity"/>
    <property type="evidence" value="ECO:0007669"/>
    <property type="project" value="UniProtKB-KW"/>
</dbReference>
<dbReference type="InterPro" id="IPR036526">
    <property type="entry name" value="C-N_Hydrolase_sf"/>
</dbReference>
<evidence type="ECO:0000313" key="2">
    <source>
        <dbReference type="EMBL" id="SIO59802.1"/>
    </source>
</evidence>
<dbReference type="PANTHER" id="PTHR23088:SF27">
    <property type="entry name" value="DEAMINATED GLUTATHIONE AMIDASE"/>
    <property type="match status" value="1"/>
</dbReference>